<proteinExistence type="predicted"/>
<accession>A0A6H1ZK74</accession>
<protein>
    <submittedName>
        <fullName evidence="1">Uncharacterized protein</fullName>
    </submittedName>
</protein>
<name>A0A6H1ZK74_9ZZZZ</name>
<dbReference type="AlphaFoldDB" id="A0A6H1ZK74"/>
<reference evidence="1" key="1">
    <citation type="submission" date="2020-03" db="EMBL/GenBank/DDBJ databases">
        <title>The deep terrestrial virosphere.</title>
        <authorList>
            <person name="Holmfeldt K."/>
            <person name="Nilsson E."/>
            <person name="Simone D."/>
            <person name="Lopez-Fernandez M."/>
            <person name="Wu X."/>
            <person name="de Brujin I."/>
            <person name="Lundin D."/>
            <person name="Andersson A."/>
            <person name="Bertilsson S."/>
            <person name="Dopson M."/>
        </authorList>
    </citation>
    <scope>NUCLEOTIDE SEQUENCE</scope>
    <source>
        <strain evidence="1">TM448A00717</strain>
    </source>
</reference>
<dbReference type="EMBL" id="MT144052">
    <property type="protein sequence ID" value="QJA47665.1"/>
    <property type="molecule type" value="Genomic_DNA"/>
</dbReference>
<gene>
    <name evidence="1" type="ORF">TM448A00717_0018</name>
</gene>
<evidence type="ECO:0000313" key="1">
    <source>
        <dbReference type="EMBL" id="QJA47665.1"/>
    </source>
</evidence>
<sequence>MNTYRPIKLSQFQLHAKYRILEVLEGLLLILSAGSDIADYHRSQRNQHRR</sequence>
<organism evidence="1">
    <name type="scientific">viral metagenome</name>
    <dbReference type="NCBI Taxonomy" id="1070528"/>
    <lineage>
        <taxon>unclassified sequences</taxon>
        <taxon>metagenomes</taxon>
        <taxon>organismal metagenomes</taxon>
    </lineage>
</organism>